<evidence type="ECO:0000313" key="4">
    <source>
        <dbReference type="Proteomes" id="UP000324222"/>
    </source>
</evidence>
<dbReference type="InterPro" id="IPR036719">
    <property type="entry name" value="Neuro-gated_channel_TM_sf"/>
</dbReference>
<dbReference type="Proteomes" id="UP000324222">
    <property type="component" value="Unassembled WGS sequence"/>
</dbReference>
<dbReference type="OrthoDB" id="203862at2759"/>
<dbReference type="EMBL" id="VSRR010001079">
    <property type="protein sequence ID" value="MPC22359.1"/>
    <property type="molecule type" value="Genomic_DNA"/>
</dbReference>
<feature type="compositionally biased region" description="Basic and acidic residues" evidence="1">
    <location>
        <begin position="69"/>
        <end position="96"/>
    </location>
</feature>
<feature type="transmembrane region" description="Helical" evidence="2">
    <location>
        <begin position="115"/>
        <end position="133"/>
    </location>
</feature>
<keyword evidence="3" id="KW-0675">Receptor</keyword>
<comment type="caution">
    <text evidence="3">The sequence shown here is derived from an EMBL/GenBank/DDBJ whole genome shotgun (WGS) entry which is preliminary data.</text>
</comment>
<accession>A0A5B7DMP6</accession>
<protein>
    <submittedName>
        <fullName evidence="3">Gamma-aminobutyric acid receptor alpha-like</fullName>
    </submittedName>
</protein>
<dbReference type="Gene3D" id="1.20.58.390">
    <property type="entry name" value="Neurotransmitter-gated ion-channel transmembrane domain"/>
    <property type="match status" value="1"/>
</dbReference>
<evidence type="ECO:0000313" key="3">
    <source>
        <dbReference type="EMBL" id="MPC22359.1"/>
    </source>
</evidence>
<dbReference type="SUPFAM" id="SSF90112">
    <property type="entry name" value="Neurotransmitter-gated ion-channel transmembrane pore"/>
    <property type="match status" value="1"/>
</dbReference>
<reference evidence="3 4" key="1">
    <citation type="submission" date="2019-05" db="EMBL/GenBank/DDBJ databases">
        <title>Another draft genome of Portunus trituberculatus and its Hox gene families provides insights of decapod evolution.</title>
        <authorList>
            <person name="Jeong J.-H."/>
            <person name="Song I."/>
            <person name="Kim S."/>
            <person name="Choi T."/>
            <person name="Kim D."/>
            <person name="Ryu S."/>
            <person name="Kim W."/>
        </authorList>
    </citation>
    <scope>NUCLEOTIDE SEQUENCE [LARGE SCALE GENOMIC DNA]</scope>
    <source>
        <tissue evidence="3">Muscle</tissue>
    </source>
</reference>
<name>A0A5B7DMP6_PORTR</name>
<sequence>MASLIALKNTPGVSGRSSEDLFTFVRMHCRLQVTSFFFFILRHFTVVERFGVFCGVSESAKEVQVGESTDERSSDSRSLEEWRREREREGSKRETGKQFTIKANSVSDIDKVSRVLFPLAFLAINLVYWLTYLSNDPWPSSHL</sequence>
<proteinExistence type="predicted"/>
<gene>
    <name evidence="3" type="primary">Grd_6</name>
    <name evidence="3" type="ORF">E2C01_015374</name>
</gene>
<keyword evidence="2" id="KW-1133">Transmembrane helix</keyword>
<dbReference type="GO" id="GO:0006811">
    <property type="term" value="P:monoatomic ion transport"/>
    <property type="evidence" value="ECO:0007669"/>
    <property type="project" value="InterPro"/>
</dbReference>
<evidence type="ECO:0000256" key="1">
    <source>
        <dbReference type="SAM" id="MobiDB-lite"/>
    </source>
</evidence>
<keyword evidence="4" id="KW-1185">Reference proteome</keyword>
<keyword evidence="2" id="KW-0812">Transmembrane</keyword>
<dbReference type="AlphaFoldDB" id="A0A5B7DMP6"/>
<keyword evidence="2" id="KW-0472">Membrane</keyword>
<organism evidence="3 4">
    <name type="scientific">Portunus trituberculatus</name>
    <name type="common">Swimming crab</name>
    <name type="synonym">Neptunus trituberculatus</name>
    <dbReference type="NCBI Taxonomy" id="210409"/>
    <lineage>
        <taxon>Eukaryota</taxon>
        <taxon>Metazoa</taxon>
        <taxon>Ecdysozoa</taxon>
        <taxon>Arthropoda</taxon>
        <taxon>Crustacea</taxon>
        <taxon>Multicrustacea</taxon>
        <taxon>Malacostraca</taxon>
        <taxon>Eumalacostraca</taxon>
        <taxon>Eucarida</taxon>
        <taxon>Decapoda</taxon>
        <taxon>Pleocyemata</taxon>
        <taxon>Brachyura</taxon>
        <taxon>Eubrachyura</taxon>
        <taxon>Portunoidea</taxon>
        <taxon>Portunidae</taxon>
        <taxon>Portuninae</taxon>
        <taxon>Portunus</taxon>
    </lineage>
</organism>
<evidence type="ECO:0000256" key="2">
    <source>
        <dbReference type="SAM" id="Phobius"/>
    </source>
</evidence>
<dbReference type="InterPro" id="IPR038050">
    <property type="entry name" value="Neuro_actylchol_rec"/>
</dbReference>
<dbReference type="GO" id="GO:0016020">
    <property type="term" value="C:membrane"/>
    <property type="evidence" value="ECO:0007669"/>
    <property type="project" value="InterPro"/>
</dbReference>
<feature type="region of interest" description="Disordered" evidence="1">
    <location>
        <begin position="64"/>
        <end position="96"/>
    </location>
</feature>